<dbReference type="Proteomes" id="UP000265801">
    <property type="component" value="Unassembled WGS sequence"/>
</dbReference>
<proteinExistence type="predicted"/>
<dbReference type="InterPro" id="IPR038267">
    <property type="entry name" value="ECF_sigma_eff"/>
</dbReference>
<dbReference type="OrthoDB" id="2731598at2"/>
<keyword evidence="4" id="KW-1185">Reference proteome</keyword>
<evidence type="ECO:0000313" key="4">
    <source>
        <dbReference type="Proteomes" id="UP000265801"/>
    </source>
</evidence>
<evidence type="ECO:0000313" key="3">
    <source>
        <dbReference type="EMBL" id="RIW30421.1"/>
    </source>
</evidence>
<feature type="transmembrane region" description="Helical" evidence="1">
    <location>
        <begin position="46"/>
        <end position="64"/>
    </location>
</feature>
<keyword evidence="1" id="KW-1133">Transmembrane helix</keyword>
<sequence>MLMSDIKQEISKIAIPHRLGDRSRLGVKQAQLEKGAGVKRFTKKHLASVVLAMSLLVPTGAFAYQTFLADELYGSFETLKARISSATMEGYFLLDAKMSQAKGDLSKEDYKHFKELLSVLTESKLEYANENGNIDYSQLPPEQLEIQKKTLFDIQPYFDQLNGLVSSQEVLTSEEYDAYIDALMVYQQVLAKTGITGPGELDKIPSEMRDEFQAASEVLDYVNEKQINYE</sequence>
<dbReference type="InterPro" id="IPR022019">
    <property type="entry name" value="DUF3600"/>
</dbReference>
<comment type="caution">
    <text evidence="3">The sequence shown here is derived from an EMBL/GenBank/DDBJ whole genome shotgun (WGS) entry which is preliminary data.</text>
</comment>
<dbReference type="AlphaFoldDB" id="A0A3A1QYB0"/>
<evidence type="ECO:0000259" key="2">
    <source>
        <dbReference type="Pfam" id="PF12207"/>
    </source>
</evidence>
<gene>
    <name evidence="3" type="ORF">D3H55_16945</name>
</gene>
<dbReference type="EMBL" id="QXIR01000026">
    <property type="protein sequence ID" value="RIW30421.1"/>
    <property type="molecule type" value="Genomic_DNA"/>
</dbReference>
<keyword evidence="1" id="KW-0472">Membrane</keyword>
<evidence type="ECO:0000256" key="1">
    <source>
        <dbReference type="SAM" id="Phobius"/>
    </source>
</evidence>
<name>A0A3A1QYB0_9BACI</name>
<dbReference type="Pfam" id="PF12207">
    <property type="entry name" value="DUF3600"/>
    <property type="match status" value="1"/>
</dbReference>
<reference evidence="3 4" key="1">
    <citation type="submission" date="2018-09" db="EMBL/GenBank/DDBJ databases">
        <title>Bacillus saliacetes sp. nov., isolated from Thai shrimp paste (Ka-pi).</title>
        <authorList>
            <person name="Daroonpunt R."/>
            <person name="Tanasupawat S."/>
            <person name="Yiamsombut S."/>
        </authorList>
    </citation>
    <scope>NUCLEOTIDE SEQUENCE [LARGE SCALE GENOMIC DNA]</scope>
    <source>
        <strain evidence="3 4">SKP7-4</strain>
    </source>
</reference>
<organism evidence="3 4">
    <name type="scientific">Bacillus salacetis</name>
    <dbReference type="NCBI Taxonomy" id="2315464"/>
    <lineage>
        <taxon>Bacteria</taxon>
        <taxon>Bacillati</taxon>
        <taxon>Bacillota</taxon>
        <taxon>Bacilli</taxon>
        <taxon>Bacillales</taxon>
        <taxon>Bacillaceae</taxon>
        <taxon>Bacillus</taxon>
    </lineage>
</organism>
<keyword evidence="1" id="KW-0812">Transmembrane</keyword>
<feature type="domain" description="DUF3600" evidence="2">
    <location>
        <begin position="67"/>
        <end position="225"/>
    </location>
</feature>
<dbReference type="Gene3D" id="1.10.3950.10">
    <property type="entry name" value="putative ecf-type sigma factor negative effector from bacillus cereus"/>
    <property type="match status" value="1"/>
</dbReference>
<accession>A0A3A1QYB0</accession>
<protein>
    <submittedName>
        <fullName evidence="3">DUF3600 domain-containing protein</fullName>
    </submittedName>
</protein>